<dbReference type="PANTHER" id="PTHR30250:SF26">
    <property type="entry name" value="PSMA PROTEIN"/>
    <property type="match status" value="1"/>
</dbReference>
<reference evidence="8" key="1">
    <citation type="submission" date="2017-11" db="EMBL/GenBank/DDBJ databases">
        <authorList>
            <person name="Watanabe M."/>
            <person name="Kojima H."/>
        </authorList>
    </citation>
    <scope>NUCLEOTIDE SEQUENCE [LARGE SCALE GENOMIC DNA]</scope>
    <source>
        <strain evidence="8">Tokyo 01</strain>
    </source>
</reference>
<keyword evidence="8" id="KW-1185">Reference proteome</keyword>
<evidence type="ECO:0000313" key="7">
    <source>
        <dbReference type="EMBL" id="GBC60678.1"/>
    </source>
</evidence>
<dbReference type="InterPro" id="IPR050833">
    <property type="entry name" value="Poly_Biosynth_Transport"/>
</dbReference>
<keyword evidence="4 6" id="KW-1133">Transmembrane helix</keyword>
<evidence type="ECO:0000256" key="5">
    <source>
        <dbReference type="ARBA" id="ARBA00023136"/>
    </source>
</evidence>
<proteinExistence type="predicted"/>
<evidence type="ECO:0000256" key="1">
    <source>
        <dbReference type="ARBA" id="ARBA00004651"/>
    </source>
</evidence>
<feature type="transmembrane region" description="Helical" evidence="6">
    <location>
        <begin position="157"/>
        <end position="177"/>
    </location>
</feature>
<keyword evidence="3 6" id="KW-0812">Transmembrane</keyword>
<feature type="transmembrane region" description="Helical" evidence="6">
    <location>
        <begin position="117"/>
        <end position="136"/>
    </location>
</feature>
<evidence type="ECO:0000313" key="8">
    <source>
        <dbReference type="Proteomes" id="UP000288096"/>
    </source>
</evidence>
<dbReference type="OrthoDB" id="4761876at2"/>
<dbReference type="AlphaFoldDB" id="A0A401FUQ2"/>
<gene>
    <name evidence="7" type="ORF">DENIS_1635</name>
</gene>
<dbReference type="RefSeq" id="WP_124328065.1">
    <property type="nucleotide sequence ID" value="NZ_BEXT01000001.1"/>
</dbReference>
<sequence>MKSYIIGLLTNYLGLVLTMSIQVFLMPFLLSTIGPRQTGVYYLFMTVSNFVAIGITWLTGAGVYLLASSDQKAARADFQEIHWAVFLGYGTYATLILGMVCLWAFAAGHWWLCDSDAALIGEARNACFFLGLYIWVRYVHQSDLALYMARLEQGWANLYRVISQSIFIFLVALIVMHRPRLDLLMLANFISGAIAAAGARLHLRCSGRLGPWRWHLPDRILAKQMFMTRGLSYFIFGLAQYGLIYGDVLLIGAVLGPAKVSAWLIIWRIPDVMGILLWRVSEILSPYLTRLGSASGHQAVARLFLCTSRLQHVLGILAGIGYAFFGPSVVALWVGEAHRPETPWFYWLAGAVLAIQSVNRHDIVLHYALAKLGHLIKIQFAELLLKLGITMLLFTRFDVVAPLITTLMIQLCGLTWFYRASALRQLGIGWQEWLARVGIWSGAALVLAGISAFFIHRWIPRASLTGFLVCVFCYAGIAVLILLKIEKYQQQNGLFHICHMLTQSG</sequence>
<feature type="transmembrane region" description="Helical" evidence="6">
    <location>
        <begin position="299"/>
        <end position="324"/>
    </location>
</feature>
<evidence type="ECO:0008006" key="9">
    <source>
        <dbReference type="Google" id="ProtNLM"/>
    </source>
</evidence>
<feature type="transmembrane region" description="Helical" evidence="6">
    <location>
        <begin position="462"/>
        <end position="483"/>
    </location>
</feature>
<name>A0A401FUQ2_9BACT</name>
<dbReference type="EMBL" id="BEXT01000001">
    <property type="protein sequence ID" value="GBC60678.1"/>
    <property type="molecule type" value="Genomic_DNA"/>
</dbReference>
<feature type="transmembrane region" description="Helical" evidence="6">
    <location>
        <begin position="183"/>
        <end position="203"/>
    </location>
</feature>
<keyword evidence="5 6" id="KW-0472">Membrane</keyword>
<protein>
    <recommendedName>
        <fullName evidence="9">Polysaccharide biosynthesis protein</fullName>
    </recommendedName>
</protein>
<evidence type="ECO:0000256" key="6">
    <source>
        <dbReference type="SAM" id="Phobius"/>
    </source>
</evidence>
<accession>A0A401FUQ2</accession>
<feature type="transmembrane region" description="Helical" evidence="6">
    <location>
        <begin position="233"/>
        <end position="254"/>
    </location>
</feature>
<dbReference type="PANTHER" id="PTHR30250">
    <property type="entry name" value="PST FAMILY PREDICTED COLANIC ACID TRANSPORTER"/>
    <property type="match status" value="1"/>
</dbReference>
<dbReference type="GO" id="GO:0005886">
    <property type="term" value="C:plasma membrane"/>
    <property type="evidence" value="ECO:0007669"/>
    <property type="project" value="UniProtKB-SubCell"/>
</dbReference>
<dbReference type="Proteomes" id="UP000288096">
    <property type="component" value="Unassembled WGS sequence"/>
</dbReference>
<feature type="transmembrane region" description="Helical" evidence="6">
    <location>
        <begin position="40"/>
        <end position="66"/>
    </location>
</feature>
<feature type="transmembrane region" description="Helical" evidence="6">
    <location>
        <begin position="12"/>
        <end position="34"/>
    </location>
</feature>
<reference evidence="8" key="2">
    <citation type="submission" date="2019-01" db="EMBL/GenBank/DDBJ databases">
        <title>Genome sequence of Desulfonema ishimotonii strain Tokyo 01.</title>
        <authorList>
            <person name="Fukui M."/>
        </authorList>
    </citation>
    <scope>NUCLEOTIDE SEQUENCE [LARGE SCALE GENOMIC DNA]</scope>
    <source>
        <strain evidence="8">Tokyo 01</strain>
    </source>
</reference>
<evidence type="ECO:0000256" key="4">
    <source>
        <dbReference type="ARBA" id="ARBA00022989"/>
    </source>
</evidence>
<comment type="subcellular location">
    <subcellularLocation>
        <location evidence="1">Cell membrane</location>
        <topology evidence="1">Multi-pass membrane protein</topology>
    </subcellularLocation>
</comment>
<organism evidence="7 8">
    <name type="scientific">Desulfonema ishimotonii</name>
    <dbReference type="NCBI Taxonomy" id="45657"/>
    <lineage>
        <taxon>Bacteria</taxon>
        <taxon>Pseudomonadati</taxon>
        <taxon>Thermodesulfobacteriota</taxon>
        <taxon>Desulfobacteria</taxon>
        <taxon>Desulfobacterales</taxon>
        <taxon>Desulfococcaceae</taxon>
        <taxon>Desulfonema</taxon>
    </lineage>
</organism>
<feature type="transmembrane region" description="Helical" evidence="6">
    <location>
        <begin position="400"/>
        <end position="421"/>
    </location>
</feature>
<evidence type="ECO:0000256" key="3">
    <source>
        <dbReference type="ARBA" id="ARBA00022692"/>
    </source>
</evidence>
<comment type="caution">
    <text evidence="7">The sequence shown here is derived from an EMBL/GenBank/DDBJ whole genome shotgun (WGS) entry which is preliminary data.</text>
</comment>
<feature type="transmembrane region" description="Helical" evidence="6">
    <location>
        <begin position="433"/>
        <end position="456"/>
    </location>
</feature>
<feature type="transmembrane region" description="Helical" evidence="6">
    <location>
        <begin position="86"/>
        <end position="111"/>
    </location>
</feature>
<keyword evidence="2" id="KW-1003">Cell membrane</keyword>
<evidence type="ECO:0000256" key="2">
    <source>
        <dbReference type="ARBA" id="ARBA00022475"/>
    </source>
</evidence>